<dbReference type="GO" id="GO:0008597">
    <property type="term" value="F:calcium-dependent protein serine/threonine phosphatase regulator activity"/>
    <property type="evidence" value="ECO:0007669"/>
    <property type="project" value="TreeGrafter"/>
</dbReference>
<dbReference type="GeneID" id="36514680"/>
<dbReference type="PANTHER" id="PTHR10300">
    <property type="entry name" value="CALCIPRESSIN"/>
    <property type="match status" value="1"/>
</dbReference>
<name>A0A2T0FEA2_9ASCO</name>
<reference evidence="2 3" key="1">
    <citation type="submission" date="2017-04" db="EMBL/GenBank/DDBJ databases">
        <title>Genome sequencing of [Candida] sorbophila.</title>
        <authorList>
            <person name="Ahn J.O."/>
        </authorList>
    </citation>
    <scope>NUCLEOTIDE SEQUENCE [LARGE SCALE GENOMIC DNA]</scope>
    <source>
        <strain evidence="2 3">DS02</strain>
    </source>
</reference>
<evidence type="ECO:0008006" key="4">
    <source>
        <dbReference type="Google" id="ProtNLM"/>
    </source>
</evidence>
<protein>
    <recommendedName>
        <fullName evidence="4">Calcipressin-like protein</fullName>
    </recommendedName>
</protein>
<keyword evidence="3" id="KW-1185">Reference proteome</keyword>
<dbReference type="EMBL" id="NDIQ01000001">
    <property type="protein sequence ID" value="PRT53311.1"/>
    <property type="molecule type" value="Genomic_DNA"/>
</dbReference>
<dbReference type="AlphaFoldDB" id="A0A2T0FEA2"/>
<dbReference type="STRING" id="45607.A0A2T0FEA2"/>
<dbReference type="GO" id="GO:0005737">
    <property type="term" value="C:cytoplasm"/>
    <property type="evidence" value="ECO:0007669"/>
    <property type="project" value="TreeGrafter"/>
</dbReference>
<comment type="caution">
    <text evidence="2">The sequence shown here is derived from an EMBL/GenBank/DDBJ whole genome shotgun (WGS) entry which is preliminary data.</text>
</comment>
<evidence type="ECO:0000256" key="1">
    <source>
        <dbReference type="ARBA" id="ARBA00008209"/>
    </source>
</evidence>
<dbReference type="Pfam" id="PF04847">
    <property type="entry name" value="Calcipressin"/>
    <property type="match status" value="1"/>
</dbReference>
<evidence type="ECO:0000313" key="2">
    <source>
        <dbReference type="EMBL" id="PRT53311.1"/>
    </source>
</evidence>
<organism evidence="2 3">
    <name type="scientific">Wickerhamiella sorbophila</name>
    <dbReference type="NCBI Taxonomy" id="45607"/>
    <lineage>
        <taxon>Eukaryota</taxon>
        <taxon>Fungi</taxon>
        <taxon>Dikarya</taxon>
        <taxon>Ascomycota</taxon>
        <taxon>Saccharomycotina</taxon>
        <taxon>Dipodascomycetes</taxon>
        <taxon>Dipodascales</taxon>
        <taxon>Trichomonascaceae</taxon>
        <taxon>Wickerhamiella</taxon>
    </lineage>
</organism>
<dbReference type="GO" id="GO:0005634">
    <property type="term" value="C:nucleus"/>
    <property type="evidence" value="ECO:0007669"/>
    <property type="project" value="TreeGrafter"/>
</dbReference>
<dbReference type="OrthoDB" id="17212at2759"/>
<proteinExistence type="inferred from homology"/>
<dbReference type="RefSeq" id="XP_024663257.1">
    <property type="nucleotide sequence ID" value="XM_024807489.1"/>
</dbReference>
<gene>
    <name evidence="2" type="ORF">B9G98_00931</name>
</gene>
<dbReference type="GO" id="GO:0019722">
    <property type="term" value="P:calcium-mediated signaling"/>
    <property type="evidence" value="ECO:0007669"/>
    <property type="project" value="InterPro"/>
</dbReference>
<dbReference type="InterPro" id="IPR006931">
    <property type="entry name" value="Calcipressin"/>
</dbReference>
<evidence type="ECO:0000313" key="3">
    <source>
        <dbReference type="Proteomes" id="UP000238350"/>
    </source>
</evidence>
<accession>A0A2T0FEA2</accession>
<sequence>MSSNTLLICNASTEELAAIANQLTESRTSNQLAQAVHLKSFARVLAIFATATAATHEMSRLKHQYPDSTVVFGEYTNLHAQPKYLALPDAGTLWFTSPPLSPEETWEQTMEEEPNKQSHSDADFTRTLAAALQKVRDHAAVMHDPETTHSCTIYQSPTESLPNIKIDWENCEAPSLASHKEYPHTTMPAMDQID</sequence>
<comment type="similarity">
    <text evidence="1">Belongs to the RCAN family.</text>
</comment>
<dbReference type="Proteomes" id="UP000238350">
    <property type="component" value="Unassembled WGS sequence"/>
</dbReference>
<dbReference type="PANTHER" id="PTHR10300:SF14">
    <property type="entry name" value="PROTEIN SARAH"/>
    <property type="match status" value="1"/>
</dbReference>